<evidence type="ECO:0000259" key="12">
    <source>
        <dbReference type="Pfam" id="PF08546"/>
    </source>
</evidence>
<dbReference type="GO" id="GO:0008677">
    <property type="term" value="F:2-dehydropantoate 2-reductase activity"/>
    <property type="evidence" value="ECO:0007669"/>
    <property type="project" value="UniProtKB-EC"/>
</dbReference>
<evidence type="ECO:0000256" key="9">
    <source>
        <dbReference type="ARBA" id="ARBA00048793"/>
    </source>
</evidence>
<dbReference type="InterPro" id="IPR050838">
    <property type="entry name" value="Ketopantoate_reductase"/>
</dbReference>
<dbReference type="SUPFAM" id="SSF51735">
    <property type="entry name" value="NAD(P)-binding Rossmann-fold domains"/>
    <property type="match status" value="1"/>
</dbReference>
<comment type="pathway">
    <text evidence="1 10">Cofactor biosynthesis; (R)-pantothenate biosynthesis; (R)-pantoate from 3-methyl-2-oxobutanoate: step 2/2.</text>
</comment>
<keyword evidence="7 10" id="KW-0560">Oxidoreductase</keyword>
<protein>
    <recommendedName>
        <fullName evidence="4 10">2-dehydropantoate 2-reductase</fullName>
        <ecNumber evidence="3 10">1.1.1.169</ecNumber>
    </recommendedName>
    <alternativeName>
        <fullName evidence="8 10">Ketopantoate reductase</fullName>
    </alternativeName>
</protein>
<dbReference type="InterPro" id="IPR013752">
    <property type="entry name" value="KPA_reductase"/>
</dbReference>
<dbReference type="GO" id="GO:0015940">
    <property type="term" value="P:pantothenate biosynthetic process"/>
    <property type="evidence" value="ECO:0007669"/>
    <property type="project" value="UniProtKB-UniPathway"/>
</dbReference>
<evidence type="ECO:0000256" key="8">
    <source>
        <dbReference type="ARBA" id="ARBA00032024"/>
    </source>
</evidence>
<dbReference type="InterPro" id="IPR013328">
    <property type="entry name" value="6PGD_dom2"/>
</dbReference>
<gene>
    <name evidence="13" type="ORF">FQ775_12905</name>
</gene>
<sequence length="343" mass="36276">MFDPKTRITIAGAGSIGCHAGGCLALAGRNVTFLGRERIVSRLTSVGLTIRDLDGSERHAAPESFSATSDAGTALRDTDVVLVAVKSGATAEAAELIARHGRDGAVVVSLQNGVGNKEVLRERLAGRFTVVAGMVPFNVVPDLAGRNPPAFHRATEGTILVGAEAPGLATLLDVAGLPASEARDMDAVLWGKLLVNLNNALNALSGRPLAEELADRRWRVLLADQMAEALAAMNAAGVRPAKIGRLRPSVLPMLLKLPDFLFRRVARQMLAVDPAARSSMWEDLQNCRPTEIDEFQGTVVALAEKHGFSAPANRAVMAAIRQAETEAKGSPNLDPAALRPARR</sequence>
<dbReference type="Pfam" id="PF08546">
    <property type="entry name" value="ApbA_C"/>
    <property type="match status" value="1"/>
</dbReference>
<dbReference type="InterPro" id="IPR003710">
    <property type="entry name" value="ApbA"/>
</dbReference>
<evidence type="ECO:0000256" key="5">
    <source>
        <dbReference type="ARBA" id="ARBA00022655"/>
    </source>
</evidence>
<dbReference type="AlphaFoldDB" id="A0A5B8KZL6"/>
<dbReference type="EMBL" id="CP042301">
    <property type="protein sequence ID" value="QDZ01204.1"/>
    <property type="molecule type" value="Genomic_DNA"/>
</dbReference>
<feature type="domain" description="Ketopantoate reductase N-terminal" evidence="11">
    <location>
        <begin position="8"/>
        <end position="162"/>
    </location>
</feature>
<dbReference type="KEGG" id="niy:FQ775_12905"/>
<comment type="similarity">
    <text evidence="2 10">Belongs to the ketopantoate reductase family.</text>
</comment>
<dbReference type="InterPro" id="IPR013332">
    <property type="entry name" value="KPR_N"/>
</dbReference>
<evidence type="ECO:0000256" key="1">
    <source>
        <dbReference type="ARBA" id="ARBA00004994"/>
    </source>
</evidence>
<dbReference type="OrthoDB" id="9796561at2"/>
<dbReference type="NCBIfam" id="TIGR00745">
    <property type="entry name" value="apbA_panE"/>
    <property type="match status" value="1"/>
</dbReference>
<dbReference type="InterPro" id="IPR008927">
    <property type="entry name" value="6-PGluconate_DH-like_C_sf"/>
</dbReference>
<dbReference type="NCBIfam" id="NF006083">
    <property type="entry name" value="PRK08229.1"/>
    <property type="match status" value="1"/>
</dbReference>
<dbReference type="GO" id="GO:0050661">
    <property type="term" value="F:NADP binding"/>
    <property type="evidence" value="ECO:0007669"/>
    <property type="project" value="TreeGrafter"/>
</dbReference>
<comment type="function">
    <text evidence="10">Catalyzes the NADPH-dependent reduction of ketopantoate into pantoic acid.</text>
</comment>
<evidence type="ECO:0000256" key="2">
    <source>
        <dbReference type="ARBA" id="ARBA00007870"/>
    </source>
</evidence>
<keyword evidence="14" id="KW-1185">Reference proteome</keyword>
<evidence type="ECO:0000259" key="11">
    <source>
        <dbReference type="Pfam" id="PF02558"/>
    </source>
</evidence>
<dbReference type="SUPFAM" id="SSF48179">
    <property type="entry name" value="6-phosphogluconate dehydrogenase C-terminal domain-like"/>
    <property type="match status" value="1"/>
</dbReference>
<accession>A0A5B8KZL6</accession>
<dbReference type="PANTHER" id="PTHR43765">
    <property type="entry name" value="2-DEHYDROPANTOATE 2-REDUCTASE-RELATED"/>
    <property type="match status" value="1"/>
</dbReference>
<evidence type="ECO:0000256" key="7">
    <source>
        <dbReference type="ARBA" id="ARBA00023002"/>
    </source>
</evidence>
<feature type="domain" description="Ketopantoate reductase C-terminal" evidence="12">
    <location>
        <begin position="184"/>
        <end position="323"/>
    </location>
</feature>
<dbReference type="RefSeq" id="WP_146299849.1">
    <property type="nucleotide sequence ID" value="NZ_CP042301.2"/>
</dbReference>
<proteinExistence type="inferred from homology"/>
<evidence type="ECO:0000256" key="6">
    <source>
        <dbReference type="ARBA" id="ARBA00022857"/>
    </source>
</evidence>
<reference evidence="13" key="1">
    <citation type="submission" date="2020-04" db="EMBL/GenBank/DDBJ databases">
        <title>Nitratireductor sp. nov. isolated from mangrove soil.</title>
        <authorList>
            <person name="Ye Y."/>
        </authorList>
    </citation>
    <scope>NUCLEOTIDE SEQUENCE</scope>
    <source>
        <strain evidence="13">SY7</strain>
    </source>
</reference>
<dbReference type="GO" id="GO:0005737">
    <property type="term" value="C:cytoplasm"/>
    <property type="evidence" value="ECO:0007669"/>
    <property type="project" value="TreeGrafter"/>
</dbReference>
<dbReference type="Pfam" id="PF02558">
    <property type="entry name" value="ApbA"/>
    <property type="match status" value="1"/>
</dbReference>
<dbReference type="UniPathway" id="UPA00028">
    <property type="reaction ID" value="UER00004"/>
</dbReference>
<comment type="catalytic activity">
    <reaction evidence="9 10">
        <text>(R)-pantoate + NADP(+) = 2-dehydropantoate + NADPH + H(+)</text>
        <dbReference type="Rhea" id="RHEA:16233"/>
        <dbReference type="ChEBI" id="CHEBI:11561"/>
        <dbReference type="ChEBI" id="CHEBI:15378"/>
        <dbReference type="ChEBI" id="CHEBI:15980"/>
        <dbReference type="ChEBI" id="CHEBI:57783"/>
        <dbReference type="ChEBI" id="CHEBI:58349"/>
        <dbReference type="EC" id="1.1.1.169"/>
    </reaction>
</comment>
<evidence type="ECO:0000256" key="4">
    <source>
        <dbReference type="ARBA" id="ARBA00019465"/>
    </source>
</evidence>
<evidence type="ECO:0000256" key="3">
    <source>
        <dbReference type="ARBA" id="ARBA00013014"/>
    </source>
</evidence>
<dbReference type="Proteomes" id="UP000321389">
    <property type="component" value="Chromosome"/>
</dbReference>
<dbReference type="Gene3D" id="1.10.1040.10">
    <property type="entry name" value="N-(1-d-carboxylethyl)-l-norvaline Dehydrogenase, domain 2"/>
    <property type="match status" value="1"/>
</dbReference>
<evidence type="ECO:0000313" key="13">
    <source>
        <dbReference type="EMBL" id="QDZ01204.1"/>
    </source>
</evidence>
<keyword evidence="5 10" id="KW-0566">Pantothenate biosynthesis</keyword>
<evidence type="ECO:0000313" key="14">
    <source>
        <dbReference type="Proteomes" id="UP000321389"/>
    </source>
</evidence>
<keyword evidence="6 10" id="KW-0521">NADP</keyword>
<name>A0A5B8KZL6_9HYPH</name>
<evidence type="ECO:0000256" key="10">
    <source>
        <dbReference type="RuleBase" id="RU362068"/>
    </source>
</evidence>
<dbReference type="PROSITE" id="PS51257">
    <property type="entry name" value="PROKAR_LIPOPROTEIN"/>
    <property type="match status" value="1"/>
</dbReference>
<organism evidence="13 14">
    <name type="scientific">Nitratireductor mangrovi</name>
    <dbReference type="NCBI Taxonomy" id="2599600"/>
    <lineage>
        <taxon>Bacteria</taxon>
        <taxon>Pseudomonadati</taxon>
        <taxon>Pseudomonadota</taxon>
        <taxon>Alphaproteobacteria</taxon>
        <taxon>Hyphomicrobiales</taxon>
        <taxon>Phyllobacteriaceae</taxon>
        <taxon>Nitratireductor</taxon>
    </lineage>
</organism>
<dbReference type="Gene3D" id="3.40.50.720">
    <property type="entry name" value="NAD(P)-binding Rossmann-like Domain"/>
    <property type="match status" value="1"/>
</dbReference>
<dbReference type="PANTHER" id="PTHR43765:SF2">
    <property type="entry name" value="2-DEHYDROPANTOATE 2-REDUCTASE"/>
    <property type="match status" value="1"/>
</dbReference>
<dbReference type="InterPro" id="IPR036291">
    <property type="entry name" value="NAD(P)-bd_dom_sf"/>
</dbReference>
<dbReference type="EC" id="1.1.1.169" evidence="3 10"/>